<dbReference type="Gene3D" id="3.90.180.10">
    <property type="entry name" value="Medium-chain alcohol dehydrogenases, catalytic domain"/>
    <property type="match status" value="1"/>
</dbReference>
<dbReference type="Pfam" id="PF00107">
    <property type="entry name" value="ADH_zinc_N"/>
    <property type="match status" value="1"/>
</dbReference>
<gene>
    <name evidence="4" type="ORF">BJ875DRAFT_506222</name>
</gene>
<comment type="caution">
    <text evidence="4">The sequence shown here is derived from an EMBL/GenBank/DDBJ whole genome shotgun (WGS) entry which is preliminary data.</text>
</comment>
<dbReference type="PANTHER" id="PTHR45348:SF7">
    <property type="entry name" value="ZINC BINDING OXIDOREDUCTASE, PUTATIVE-RELATED"/>
    <property type="match status" value="1"/>
</dbReference>
<dbReference type="OrthoDB" id="48317at2759"/>
<evidence type="ECO:0000313" key="4">
    <source>
        <dbReference type="EMBL" id="KAG9232127.1"/>
    </source>
</evidence>
<dbReference type="InterPro" id="IPR011032">
    <property type="entry name" value="GroES-like_sf"/>
</dbReference>
<dbReference type="Gene3D" id="3.40.50.720">
    <property type="entry name" value="NAD(P)-binding Rossmann-like Domain"/>
    <property type="match status" value="1"/>
</dbReference>
<comment type="similarity">
    <text evidence="1">Belongs to the zinc-containing alcohol dehydrogenase family.</text>
</comment>
<evidence type="ECO:0000313" key="5">
    <source>
        <dbReference type="Proteomes" id="UP000824998"/>
    </source>
</evidence>
<dbReference type="InterPro" id="IPR047122">
    <property type="entry name" value="Trans-enoyl_RdTase-like"/>
</dbReference>
<keyword evidence="5" id="KW-1185">Reference proteome</keyword>
<evidence type="ECO:0000256" key="1">
    <source>
        <dbReference type="ARBA" id="ARBA00008072"/>
    </source>
</evidence>
<dbReference type="SUPFAM" id="SSF50129">
    <property type="entry name" value="GroES-like"/>
    <property type="match status" value="1"/>
</dbReference>
<dbReference type="InterPro" id="IPR020843">
    <property type="entry name" value="ER"/>
</dbReference>
<accession>A0A9P7YFA2</accession>
<dbReference type="InterPro" id="IPR013149">
    <property type="entry name" value="ADH-like_C"/>
</dbReference>
<protein>
    <submittedName>
        <fullName evidence="4">ToxD-like zinc binding oxidoreductase</fullName>
    </submittedName>
</protein>
<evidence type="ECO:0000259" key="3">
    <source>
        <dbReference type="SMART" id="SM00829"/>
    </source>
</evidence>
<proteinExistence type="inferred from homology"/>
<dbReference type="AlphaFoldDB" id="A0A9P7YFA2"/>
<dbReference type="EMBL" id="MU251564">
    <property type="protein sequence ID" value="KAG9232127.1"/>
    <property type="molecule type" value="Genomic_DNA"/>
</dbReference>
<dbReference type="SMART" id="SM00829">
    <property type="entry name" value="PKS_ER"/>
    <property type="match status" value="1"/>
</dbReference>
<feature type="domain" description="Enoyl reductase (ER)" evidence="3">
    <location>
        <begin position="22"/>
        <end position="333"/>
    </location>
</feature>
<dbReference type="PANTHER" id="PTHR45348">
    <property type="entry name" value="HYPOTHETICAL OXIDOREDUCTASE (EUROFUNG)"/>
    <property type="match status" value="1"/>
</dbReference>
<dbReference type="CDD" id="cd08249">
    <property type="entry name" value="enoyl_reductase_like"/>
    <property type="match status" value="1"/>
</dbReference>
<dbReference type="GO" id="GO:0016651">
    <property type="term" value="F:oxidoreductase activity, acting on NAD(P)H"/>
    <property type="evidence" value="ECO:0007669"/>
    <property type="project" value="InterPro"/>
</dbReference>
<dbReference type="InterPro" id="IPR036291">
    <property type="entry name" value="NAD(P)-bd_dom_sf"/>
</dbReference>
<dbReference type="SUPFAM" id="SSF51735">
    <property type="entry name" value="NAD(P)-binding Rossmann-fold domains"/>
    <property type="match status" value="1"/>
</dbReference>
<reference evidence="4" key="1">
    <citation type="journal article" date="2021" name="IMA Fungus">
        <title>Genomic characterization of three marine fungi, including Emericellopsis atlantica sp. nov. with signatures of a generalist lifestyle and marine biomass degradation.</title>
        <authorList>
            <person name="Hagestad O.C."/>
            <person name="Hou L."/>
            <person name="Andersen J.H."/>
            <person name="Hansen E.H."/>
            <person name="Altermark B."/>
            <person name="Li C."/>
            <person name="Kuhnert E."/>
            <person name="Cox R.J."/>
            <person name="Crous P.W."/>
            <person name="Spatafora J.W."/>
            <person name="Lail K."/>
            <person name="Amirebrahimi M."/>
            <person name="Lipzen A."/>
            <person name="Pangilinan J."/>
            <person name="Andreopoulos W."/>
            <person name="Hayes R.D."/>
            <person name="Ng V."/>
            <person name="Grigoriev I.V."/>
            <person name="Jackson S.A."/>
            <person name="Sutton T.D.S."/>
            <person name="Dobson A.D.W."/>
            <person name="Rama T."/>
        </authorList>
    </citation>
    <scope>NUCLEOTIDE SEQUENCE</scope>
    <source>
        <strain evidence="4">TRa018bII</strain>
    </source>
</reference>
<organism evidence="4 5">
    <name type="scientific">Amylocarpus encephaloides</name>
    <dbReference type="NCBI Taxonomy" id="45428"/>
    <lineage>
        <taxon>Eukaryota</taxon>
        <taxon>Fungi</taxon>
        <taxon>Dikarya</taxon>
        <taxon>Ascomycota</taxon>
        <taxon>Pezizomycotina</taxon>
        <taxon>Leotiomycetes</taxon>
        <taxon>Helotiales</taxon>
        <taxon>Helotiales incertae sedis</taxon>
        <taxon>Amylocarpus</taxon>
    </lineage>
</organism>
<evidence type="ECO:0000256" key="2">
    <source>
        <dbReference type="ARBA" id="ARBA00023002"/>
    </source>
</evidence>
<keyword evidence="2" id="KW-0560">Oxidoreductase</keyword>
<name>A0A9P7YFA2_9HELO</name>
<sequence length="336" mass="35914">MEALITTHGVLSRALNVVSGKGTGQGVVVKQIPKPSIKDHEILVKVHAVALNPIDYLCIDLLATRDSIAGCDFAGSCRFVHGGFDNERGSFAQYMKTEGDLAWRIPHGMTDEDASTYGTPVVTAQLALHSRLGVPWEAGAPTKGTILIYSGSTAVGLAAIQFAKKAGYTVVTTASPHSFELVKRYGAGSVFDYRSPAAISSIIREHPNITQALDCISDAISTDFCAQVLKANGGKVVTLKTDGKSKVPNVKIDLFLVFTAFGKHFQWLPPIGPSFPVIPSDRGALVQFYAALPLLVHDVKPPPVRVLGRGFEKIIAGLDELREGKVSGQKLVVKLV</sequence>
<dbReference type="Proteomes" id="UP000824998">
    <property type="component" value="Unassembled WGS sequence"/>
</dbReference>